<gene>
    <name evidence="8" type="ORF">LKD42_08590</name>
</gene>
<evidence type="ECO:0000256" key="7">
    <source>
        <dbReference type="SAM" id="Phobius"/>
    </source>
</evidence>
<keyword evidence="4 7" id="KW-0472">Membrane</keyword>
<evidence type="ECO:0000256" key="5">
    <source>
        <dbReference type="ARBA" id="ARBA00023239"/>
    </source>
</evidence>
<dbReference type="PANTHER" id="PTHR30518">
    <property type="entry name" value="ENDOLYTIC MUREIN TRANSGLYCOSYLASE"/>
    <property type="match status" value="1"/>
</dbReference>
<dbReference type="Gene3D" id="3.30.1490.480">
    <property type="entry name" value="Endolytic murein transglycosylase"/>
    <property type="match status" value="1"/>
</dbReference>
<comment type="caution">
    <text evidence="8">The sequence shown here is derived from an EMBL/GenBank/DDBJ whole genome shotgun (WGS) entry which is preliminary data.</text>
</comment>
<protein>
    <submittedName>
        <fullName evidence="8">Endolytic transglycosylase MltG</fullName>
    </submittedName>
</protein>
<keyword evidence="9" id="KW-1185">Reference proteome</keyword>
<evidence type="ECO:0000256" key="2">
    <source>
        <dbReference type="ARBA" id="ARBA00022692"/>
    </source>
</evidence>
<sequence length="128" mass="14323">MKENSAKSIAVGIAVKIVLLAVLVLVLIFTGRRAYTFGYQIFAQEAMSEAPGKKVAVTITKDMSFGEIAKLLEEKKLIKDKNVFRIQYLLSEYKGEIEPGSYVLNTSQTAKEMLRVLSRADEKETETE</sequence>
<evidence type="ECO:0000256" key="3">
    <source>
        <dbReference type="ARBA" id="ARBA00022989"/>
    </source>
</evidence>
<dbReference type="Pfam" id="PF02618">
    <property type="entry name" value="YceG"/>
    <property type="match status" value="1"/>
</dbReference>
<evidence type="ECO:0000256" key="1">
    <source>
        <dbReference type="ARBA" id="ARBA00022475"/>
    </source>
</evidence>
<name>A0ABS8EVW0_9FIRM</name>
<dbReference type="RefSeq" id="WP_248835450.1">
    <property type="nucleotide sequence ID" value="NZ_JAJEQE010000026.1"/>
</dbReference>
<dbReference type="PANTHER" id="PTHR30518:SF2">
    <property type="entry name" value="ENDOLYTIC MUREIN TRANSGLYCOSYLASE"/>
    <property type="match status" value="1"/>
</dbReference>
<keyword evidence="3 7" id="KW-1133">Transmembrane helix</keyword>
<dbReference type="InterPro" id="IPR003770">
    <property type="entry name" value="MLTG-like"/>
</dbReference>
<evidence type="ECO:0000256" key="4">
    <source>
        <dbReference type="ARBA" id="ARBA00023136"/>
    </source>
</evidence>
<keyword evidence="5" id="KW-0456">Lyase</keyword>
<evidence type="ECO:0000313" key="8">
    <source>
        <dbReference type="EMBL" id="MCC2149310.1"/>
    </source>
</evidence>
<feature type="transmembrane region" description="Helical" evidence="7">
    <location>
        <begin position="6"/>
        <end position="29"/>
    </location>
</feature>
<dbReference type="EMBL" id="JAJEQE010000026">
    <property type="protein sequence ID" value="MCC2149310.1"/>
    <property type="molecule type" value="Genomic_DNA"/>
</dbReference>
<reference evidence="8 9" key="1">
    <citation type="submission" date="2021-10" db="EMBL/GenBank/DDBJ databases">
        <title>Anaerobic single-cell dispensing facilitates the cultivation of human gut bacteria.</title>
        <authorList>
            <person name="Afrizal A."/>
        </authorList>
    </citation>
    <scope>NUCLEOTIDE SEQUENCE [LARGE SCALE GENOMIC DNA]</scope>
    <source>
        <strain evidence="8 9">CLA-AA-H246</strain>
    </source>
</reference>
<proteinExistence type="predicted"/>
<accession>A0ABS8EVW0</accession>
<keyword evidence="6" id="KW-0961">Cell wall biogenesis/degradation</keyword>
<keyword evidence="1" id="KW-1003">Cell membrane</keyword>
<organism evidence="8 9">
    <name type="scientific">Hominisplanchenecus faecis</name>
    <dbReference type="NCBI Taxonomy" id="2885351"/>
    <lineage>
        <taxon>Bacteria</taxon>
        <taxon>Bacillati</taxon>
        <taxon>Bacillota</taxon>
        <taxon>Clostridia</taxon>
        <taxon>Lachnospirales</taxon>
        <taxon>Lachnospiraceae</taxon>
        <taxon>Hominisplanchenecus</taxon>
    </lineage>
</organism>
<evidence type="ECO:0000313" key="9">
    <source>
        <dbReference type="Proteomes" id="UP001299235"/>
    </source>
</evidence>
<dbReference type="Proteomes" id="UP001299235">
    <property type="component" value="Unassembled WGS sequence"/>
</dbReference>
<keyword evidence="2 7" id="KW-0812">Transmembrane</keyword>
<evidence type="ECO:0000256" key="6">
    <source>
        <dbReference type="ARBA" id="ARBA00023316"/>
    </source>
</evidence>